<reference evidence="1" key="1">
    <citation type="journal article" date="2020" name="Fungal Divers.">
        <title>Resolving the Mortierellaceae phylogeny through synthesis of multi-gene phylogenetics and phylogenomics.</title>
        <authorList>
            <person name="Vandepol N."/>
            <person name="Liber J."/>
            <person name="Desiro A."/>
            <person name="Na H."/>
            <person name="Kennedy M."/>
            <person name="Barry K."/>
            <person name="Grigoriev I.V."/>
            <person name="Miller A.N."/>
            <person name="O'Donnell K."/>
            <person name="Stajich J.E."/>
            <person name="Bonito G."/>
        </authorList>
    </citation>
    <scope>NUCLEOTIDE SEQUENCE</scope>
    <source>
        <strain evidence="1">NVP60</strain>
    </source>
</reference>
<dbReference type="InterPro" id="IPR036047">
    <property type="entry name" value="F-box-like_dom_sf"/>
</dbReference>
<evidence type="ECO:0008006" key="3">
    <source>
        <dbReference type="Google" id="ProtNLM"/>
    </source>
</evidence>
<organism evidence="1 2">
    <name type="scientific">Linnemannia gamsii</name>
    <dbReference type="NCBI Taxonomy" id="64522"/>
    <lineage>
        <taxon>Eukaryota</taxon>
        <taxon>Fungi</taxon>
        <taxon>Fungi incertae sedis</taxon>
        <taxon>Mucoromycota</taxon>
        <taxon>Mortierellomycotina</taxon>
        <taxon>Mortierellomycetes</taxon>
        <taxon>Mortierellales</taxon>
        <taxon>Mortierellaceae</taxon>
        <taxon>Linnemannia</taxon>
    </lineage>
</organism>
<proteinExistence type="predicted"/>
<dbReference type="Proteomes" id="UP000823405">
    <property type="component" value="Unassembled WGS sequence"/>
</dbReference>
<keyword evidence="2" id="KW-1185">Reference proteome</keyword>
<evidence type="ECO:0000313" key="1">
    <source>
        <dbReference type="EMBL" id="KAG0289241.1"/>
    </source>
</evidence>
<gene>
    <name evidence="1" type="ORF">BGZ97_006513</name>
</gene>
<dbReference type="AlphaFoldDB" id="A0A9P6QU16"/>
<comment type="caution">
    <text evidence="1">The sequence shown here is derived from an EMBL/GenBank/DDBJ whole genome shotgun (WGS) entry which is preliminary data.</text>
</comment>
<dbReference type="SUPFAM" id="SSF81383">
    <property type="entry name" value="F-box domain"/>
    <property type="match status" value="1"/>
</dbReference>
<protein>
    <recommendedName>
        <fullName evidence="3">F-box domain-containing protein</fullName>
    </recommendedName>
</protein>
<dbReference type="EMBL" id="JAAAIN010002892">
    <property type="protein sequence ID" value="KAG0289241.1"/>
    <property type="molecule type" value="Genomic_DNA"/>
</dbReference>
<dbReference type="OrthoDB" id="10335498at2759"/>
<sequence>MSPHQSEMFFRLPELTALVAGYLTGPELYSAILVCRQWNMALIPFLWHTVDTDLYGWPSILRSHDLHGLSESGKDEGWVRLVFQKYGPFISCLRTRWKVIIIAAFSESACTQLTTLSTFKLGQSHTIQEEAELQRALIASLEETFGSLLMAFRPAFRTDYPIISPLFVGMMEPSKARFRTLDRQRQNWIAAQSLWLLIRQNIGLHTIRLDWDLEDMCSLTSLDFLYDGILRMLPRLVSLESHMIPMDLERLLECVPSLQSYRTLQSMDVESFGSSGGGAEYDHFRELGIPGVLTCQSLARLLGKFPNMQRLQIEALQASDVAYSAGKINNSEGENESGGLWSACQGLETLRAQIVGVDRLSYLQQLTLNRLALTRPAEGQMSERERAAVDRQHESHKQQRQILEQLSVLTRLKSGLDQLSTLKELRVFGFEGVDHRIGKPELVWMAANWPRLKVMGGLQEGWSTATVVDMRRDELREHMQRLRPDVNHRSLSTTQ</sequence>
<accession>A0A9P6QU16</accession>
<evidence type="ECO:0000313" key="2">
    <source>
        <dbReference type="Proteomes" id="UP000823405"/>
    </source>
</evidence>
<name>A0A9P6QU16_9FUNG</name>